<evidence type="ECO:0000256" key="1">
    <source>
        <dbReference type="SAM" id="Phobius"/>
    </source>
</evidence>
<accession>A0A0S8FPG4</accession>
<evidence type="ECO:0000313" key="3">
    <source>
        <dbReference type="Proteomes" id="UP000051373"/>
    </source>
</evidence>
<dbReference type="EMBL" id="LJUJ01000030">
    <property type="protein sequence ID" value="KPK62643.1"/>
    <property type="molecule type" value="Genomic_DNA"/>
</dbReference>
<name>A0A0S8FPG4_UNCW3</name>
<gene>
    <name evidence="2" type="ORF">AMJ83_10260</name>
</gene>
<keyword evidence="1" id="KW-0472">Membrane</keyword>
<protein>
    <submittedName>
        <fullName evidence="2">Uncharacterized protein</fullName>
    </submittedName>
</protein>
<keyword evidence="1" id="KW-1133">Transmembrane helix</keyword>
<comment type="caution">
    <text evidence="2">The sequence shown here is derived from an EMBL/GenBank/DDBJ whole genome shotgun (WGS) entry which is preliminary data.</text>
</comment>
<feature type="transmembrane region" description="Helical" evidence="1">
    <location>
        <begin position="34"/>
        <end position="54"/>
    </location>
</feature>
<proteinExistence type="predicted"/>
<keyword evidence="1" id="KW-0812">Transmembrane</keyword>
<sequence>MDLKGEFISKAAEIAVGVVVGYISYAVSAPTSDLAGMFGIMTGLTTTLIVALLVESYRHSQDLKKTNTLLANLLSNIAEQHEKTSDLAQLLRYGVTRIPGDQLIEGLVQFLWRVEYGLSATNYVHPDEGWGRAYSELYHEIQRTKIKVNKATIRRVFIVDDENEVNTLRTVMSRQKQVGIHVKYIFRKKIESTSLLKIAADTLDTLDFDIIDHKFVWLTLLDANRKIKEGKVLFGREECDKYKRFHDNLFAEAQDIDF</sequence>
<evidence type="ECO:0000313" key="2">
    <source>
        <dbReference type="EMBL" id="KPK62643.1"/>
    </source>
</evidence>
<feature type="transmembrane region" description="Helical" evidence="1">
    <location>
        <begin position="7"/>
        <end position="28"/>
    </location>
</feature>
<reference evidence="2 3" key="1">
    <citation type="journal article" date="2015" name="Microbiome">
        <title>Genomic resolution of linkages in carbon, nitrogen, and sulfur cycling among widespread estuary sediment bacteria.</title>
        <authorList>
            <person name="Baker B.J."/>
            <person name="Lazar C.S."/>
            <person name="Teske A.P."/>
            <person name="Dick G.J."/>
        </authorList>
    </citation>
    <scope>NUCLEOTIDE SEQUENCE [LARGE SCALE GENOMIC DNA]</scope>
    <source>
        <strain evidence="2">SM23_42</strain>
    </source>
</reference>
<dbReference type="Proteomes" id="UP000051373">
    <property type="component" value="Unassembled WGS sequence"/>
</dbReference>
<organism evidence="2 3">
    <name type="scientific">candidate division WOR_3 bacterium SM23_42</name>
    <dbReference type="NCBI Taxonomy" id="1703779"/>
    <lineage>
        <taxon>Bacteria</taxon>
        <taxon>Bacteria division WOR-3</taxon>
    </lineage>
</organism>
<dbReference type="AlphaFoldDB" id="A0A0S8FPG4"/>